<keyword evidence="6" id="KW-0539">Nucleus</keyword>
<dbReference type="CDD" id="cd00067">
    <property type="entry name" value="GAL4"/>
    <property type="match status" value="1"/>
</dbReference>
<evidence type="ECO:0000313" key="9">
    <source>
        <dbReference type="EMBL" id="CAI4212649.1"/>
    </source>
</evidence>
<feature type="domain" description="Zn(2)-C6 fungal-type" evidence="8">
    <location>
        <begin position="24"/>
        <end position="58"/>
    </location>
</feature>
<keyword evidence="2" id="KW-0862">Zinc</keyword>
<dbReference type="PANTHER" id="PTHR47171:SF5">
    <property type="entry name" value="ZN(II)2CYS6 TRANSCRIPTION FACTOR (EUROFUNG)"/>
    <property type="match status" value="1"/>
</dbReference>
<dbReference type="GO" id="GO:0006351">
    <property type="term" value="P:DNA-templated transcription"/>
    <property type="evidence" value="ECO:0007669"/>
    <property type="project" value="InterPro"/>
</dbReference>
<feature type="compositionally biased region" description="Basic and acidic residues" evidence="7">
    <location>
        <begin position="41"/>
        <end position="60"/>
    </location>
</feature>
<dbReference type="EMBL" id="CALLCH030000005">
    <property type="protein sequence ID" value="CAI4212649.1"/>
    <property type="molecule type" value="Genomic_DNA"/>
</dbReference>
<proteinExistence type="predicted"/>
<evidence type="ECO:0000256" key="5">
    <source>
        <dbReference type="ARBA" id="ARBA00023163"/>
    </source>
</evidence>
<evidence type="ECO:0000256" key="1">
    <source>
        <dbReference type="ARBA" id="ARBA00022723"/>
    </source>
</evidence>
<dbReference type="PANTHER" id="PTHR47171">
    <property type="entry name" value="FARA-RELATED"/>
    <property type="match status" value="1"/>
</dbReference>
<keyword evidence="5" id="KW-0804">Transcription</keyword>
<reference evidence="9" key="1">
    <citation type="submission" date="2022-11" db="EMBL/GenBank/DDBJ databases">
        <authorList>
            <person name="Scott C."/>
            <person name="Bruce N."/>
        </authorList>
    </citation>
    <scope>NUCLEOTIDE SEQUENCE</scope>
</reference>
<dbReference type="GO" id="GO:0008270">
    <property type="term" value="F:zinc ion binding"/>
    <property type="evidence" value="ECO:0007669"/>
    <property type="project" value="InterPro"/>
</dbReference>
<comment type="caution">
    <text evidence="9">The sequence shown here is derived from an EMBL/GenBank/DDBJ whole genome shotgun (WGS) entry which is preliminary data.</text>
</comment>
<dbReference type="GO" id="GO:0003677">
    <property type="term" value="F:DNA binding"/>
    <property type="evidence" value="ECO:0007669"/>
    <property type="project" value="UniProtKB-KW"/>
</dbReference>
<gene>
    <name evidence="9" type="ORF">PPNO1_LOCUS2405</name>
</gene>
<accession>A0A9P1GXN5</accession>
<dbReference type="Proteomes" id="UP000838763">
    <property type="component" value="Unassembled WGS sequence"/>
</dbReference>
<dbReference type="SUPFAM" id="SSF57701">
    <property type="entry name" value="Zn2/Cys6 DNA-binding domain"/>
    <property type="match status" value="1"/>
</dbReference>
<dbReference type="SMART" id="SM00906">
    <property type="entry name" value="Fungal_trans"/>
    <property type="match status" value="1"/>
</dbReference>
<feature type="region of interest" description="Disordered" evidence="7">
    <location>
        <begin position="548"/>
        <end position="579"/>
    </location>
</feature>
<feature type="region of interest" description="Disordered" evidence="7">
    <location>
        <begin position="160"/>
        <end position="179"/>
    </location>
</feature>
<evidence type="ECO:0000259" key="8">
    <source>
        <dbReference type="PROSITE" id="PS00463"/>
    </source>
</evidence>
<evidence type="ECO:0000256" key="7">
    <source>
        <dbReference type="SAM" id="MobiDB-lite"/>
    </source>
</evidence>
<feature type="compositionally biased region" description="Basic residues" evidence="7">
    <location>
        <begin position="111"/>
        <end position="121"/>
    </location>
</feature>
<evidence type="ECO:0000256" key="2">
    <source>
        <dbReference type="ARBA" id="ARBA00022833"/>
    </source>
</evidence>
<dbReference type="Pfam" id="PF04082">
    <property type="entry name" value="Fungal_trans"/>
    <property type="match status" value="1"/>
</dbReference>
<evidence type="ECO:0000256" key="6">
    <source>
        <dbReference type="ARBA" id="ARBA00023242"/>
    </source>
</evidence>
<dbReference type="CDD" id="cd12148">
    <property type="entry name" value="fungal_TF_MHR"/>
    <property type="match status" value="1"/>
</dbReference>
<keyword evidence="3" id="KW-0805">Transcription regulation</keyword>
<keyword evidence="4" id="KW-0238">DNA-binding</keyword>
<dbReference type="InterPro" id="IPR052073">
    <property type="entry name" value="Amide_Lactam_Regulators"/>
</dbReference>
<organism evidence="9 10">
    <name type="scientific">Parascedosporium putredinis</name>
    <dbReference type="NCBI Taxonomy" id="1442378"/>
    <lineage>
        <taxon>Eukaryota</taxon>
        <taxon>Fungi</taxon>
        <taxon>Dikarya</taxon>
        <taxon>Ascomycota</taxon>
        <taxon>Pezizomycotina</taxon>
        <taxon>Sordariomycetes</taxon>
        <taxon>Hypocreomycetidae</taxon>
        <taxon>Microascales</taxon>
        <taxon>Microascaceae</taxon>
        <taxon>Parascedosporium</taxon>
    </lineage>
</organism>
<dbReference type="OrthoDB" id="39175at2759"/>
<keyword evidence="1" id="KW-0479">Metal-binding</keyword>
<dbReference type="AlphaFoldDB" id="A0A9P1GXN5"/>
<dbReference type="InterPro" id="IPR007219">
    <property type="entry name" value="XnlR_reg_dom"/>
</dbReference>
<protein>
    <recommendedName>
        <fullName evidence="8">Zn(2)-C6 fungal-type domain-containing protein</fullName>
    </recommendedName>
</protein>
<dbReference type="InterPro" id="IPR036864">
    <property type="entry name" value="Zn2-C6_fun-type_DNA-bd_sf"/>
</dbReference>
<name>A0A9P1GXN5_9PEZI</name>
<evidence type="ECO:0000256" key="3">
    <source>
        <dbReference type="ARBA" id="ARBA00023015"/>
    </source>
</evidence>
<evidence type="ECO:0000313" key="10">
    <source>
        <dbReference type="Proteomes" id="UP000838763"/>
    </source>
</evidence>
<sequence length="657" mass="73005">MTEVVGDWLHFTGRQPKRKRAELVCVFCHSKKIKCDLQGRRSQGHDKCSNCDGPDRECRLRPSNRGKRRHSSATYDGRREAPVKPTSPISSRPLRSHTVSASPREEWRAAVPRHHCGRHRGSPMIPKSHTMSSPNNVSVAGSVHSAPAQSLSEISHARVGAPNGGAPTGTSPNEGQGRSHLGDVDTGFLQVYEPENNLYADQTELEATLEAKRRFSHPQQQELLQSFAETYWEYCYAWCPVLDRDTLSEDLSRSPLLANALALAASHIQPPLVPHEGPATYYKRARNSFYNDEEVDSLMMLKALALFYWWAPRPPSTVHRHASWWWTSVIIRHAQQMNIHREPGANHPLRAKLNISLRRRIWWTAFARERLTALCQSKPCCIDPEDCSIEEPQPSDFPNDPISQHKGKIFIYWVRLCAIIGKIAKVLSRTSHMAAQSFPVHLHQELADWVHSLPPELQLPIGSARTASFDRDVHQLHLPYLTTVIILHLRRSADDLPQALPPAILAASCIARILRDILSRGNVRFLMAITSWYSGTAFIPSCRPAASPSHRQRLRAPEEDAPGAPVMAAATPNGASNGSPPVPHGVAVTNGTGAGHGLSVNLDGGVPGHTGEFDWTLFFPFVTRSTNRIAECLLVDKEEGNPTIGLPFPRTICSTKP</sequence>
<keyword evidence="10" id="KW-1185">Reference proteome</keyword>
<evidence type="ECO:0000256" key="4">
    <source>
        <dbReference type="ARBA" id="ARBA00023125"/>
    </source>
</evidence>
<dbReference type="InterPro" id="IPR001138">
    <property type="entry name" value="Zn2Cys6_DnaBD"/>
</dbReference>
<feature type="region of interest" description="Disordered" evidence="7">
    <location>
        <begin position="41"/>
        <end position="141"/>
    </location>
</feature>
<dbReference type="SMART" id="SM00066">
    <property type="entry name" value="GAL4"/>
    <property type="match status" value="1"/>
</dbReference>
<dbReference type="PROSITE" id="PS00463">
    <property type="entry name" value="ZN2_CY6_FUNGAL_1"/>
    <property type="match status" value="1"/>
</dbReference>
<feature type="compositionally biased region" description="Polar residues" evidence="7">
    <location>
        <begin position="129"/>
        <end position="139"/>
    </location>
</feature>
<dbReference type="GO" id="GO:0000981">
    <property type="term" value="F:DNA-binding transcription factor activity, RNA polymerase II-specific"/>
    <property type="evidence" value="ECO:0007669"/>
    <property type="project" value="InterPro"/>
</dbReference>
<feature type="compositionally biased region" description="Basic residues" evidence="7">
    <location>
        <begin position="62"/>
        <end position="71"/>
    </location>
</feature>